<dbReference type="PANTHER" id="PTHR18964">
    <property type="entry name" value="ROK (REPRESSOR, ORF, KINASE) FAMILY"/>
    <property type="match status" value="1"/>
</dbReference>
<protein>
    <submittedName>
        <fullName evidence="3">Crp family regulatory protein</fullName>
    </submittedName>
</protein>
<feature type="region of interest" description="Disordered" evidence="2">
    <location>
        <begin position="413"/>
        <end position="432"/>
    </location>
</feature>
<proteinExistence type="inferred from homology"/>
<dbReference type="CDD" id="cd00090">
    <property type="entry name" value="HTH_ARSR"/>
    <property type="match status" value="1"/>
</dbReference>
<comment type="similarity">
    <text evidence="1">Belongs to the ROK (NagC/XylR) family.</text>
</comment>
<evidence type="ECO:0000313" key="4">
    <source>
        <dbReference type="Proteomes" id="UP000019226"/>
    </source>
</evidence>
<dbReference type="CDD" id="cd23763">
    <property type="entry name" value="ASKHA_ATPase_ROK"/>
    <property type="match status" value="1"/>
</dbReference>
<dbReference type="InterPro" id="IPR043129">
    <property type="entry name" value="ATPase_NBD"/>
</dbReference>
<dbReference type="InterPro" id="IPR036390">
    <property type="entry name" value="WH_DNA-bd_sf"/>
</dbReference>
<dbReference type="SUPFAM" id="SSF53067">
    <property type="entry name" value="Actin-like ATPase domain"/>
    <property type="match status" value="1"/>
</dbReference>
<dbReference type="GeneID" id="82876414"/>
<evidence type="ECO:0000256" key="2">
    <source>
        <dbReference type="SAM" id="MobiDB-lite"/>
    </source>
</evidence>
<gene>
    <name evidence="3" type="ORF">CCASEI_01025</name>
</gene>
<dbReference type="SUPFAM" id="SSF46785">
    <property type="entry name" value="Winged helix' DNA-binding domain"/>
    <property type="match status" value="1"/>
</dbReference>
<evidence type="ECO:0000313" key="3">
    <source>
        <dbReference type="EMBL" id="AHI18790.1"/>
    </source>
</evidence>
<sequence length="432" mass="45649">MIKPGPVFTPPQTPAARCLHLVRLNPIITRSELVEATGLSQPTITRATAALLEAGLVQERTDLTRTRGRGRPTVPLEVADSNWMLAGIAIGTSQTHIALFDTTGRTLREDDISTPVAHLSEFDFIEHIMAGVNRLTTGTARTLVSVGVTTSGAVDEDGLVWASNLGWEGVDIAAHLRYQFNVPVVVSSAIPAILGSETQSADLDKTGNVLVLFADDSTGAALSTEDGVTQLVPLPTISSKLLNLQDASSEDNVATQAVLGALAVNDVHASSLAEAANLAENNATAREILDERARLLGSIAADLVIAHNPVTVVLAGSAFIDDPNAAQIFAASVRQLIAERRAEHSAEGQYASDDAASNLADSVYADENAEDSSRNDGVHELQLRLIPTHREIVRAIARAAALDPLLRVPLTLQPNGSPLESAAPRRRASLRS</sequence>
<evidence type="ECO:0000256" key="1">
    <source>
        <dbReference type="ARBA" id="ARBA00006479"/>
    </source>
</evidence>
<accession>A0ABM5PM08</accession>
<keyword evidence="4" id="KW-1185">Reference proteome</keyword>
<dbReference type="PANTHER" id="PTHR18964:SF149">
    <property type="entry name" value="BIFUNCTIONAL UDP-N-ACETYLGLUCOSAMINE 2-EPIMERASE_N-ACETYLMANNOSAMINE KINASE"/>
    <property type="match status" value="1"/>
</dbReference>
<dbReference type="Gene3D" id="1.10.10.10">
    <property type="entry name" value="Winged helix-like DNA-binding domain superfamily/Winged helix DNA-binding domain"/>
    <property type="match status" value="1"/>
</dbReference>
<dbReference type="InterPro" id="IPR036388">
    <property type="entry name" value="WH-like_DNA-bd_sf"/>
</dbReference>
<dbReference type="InterPro" id="IPR011991">
    <property type="entry name" value="ArsR-like_HTH"/>
</dbReference>
<dbReference type="Pfam" id="PF00480">
    <property type="entry name" value="ROK"/>
    <property type="match status" value="1"/>
</dbReference>
<name>A0ABM5PM08_9CORY</name>
<reference evidence="4" key="1">
    <citation type="submission" date="2013-02" db="EMBL/GenBank/DDBJ databases">
        <title>The complete genome sequence of Corynebacterium casei LMG S-19264 (=DSM 44701).</title>
        <authorList>
            <person name="Ruckert C."/>
            <person name="Albersmeier A."/>
            <person name="Kalinowski J."/>
        </authorList>
    </citation>
    <scope>NUCLEOTIDE SEQUENCE [LARGE SCALE GENOMIC DNA]</scope>
    <source>
        <strain evidence="4">LMG S-19264</strain>
    </source>
</reference>
<dbReference type="EMBL" id="CP004350">
    <property type="protein sequence ID" value="AHI18790.1"/>
    <property type="molecule type" value="Genomic_DNA"/>
</dbReference>
<dbReference type="Gene3D" id="3.30.420.40">
    <property type="match status" value="1"/>
</dbReference>
<dbReference type="Proteomes" id="UP000019226">
    <property type="component" value="Chromosome"/>
</dbReference>
<dbReference type="RefSeq" id="WP_006823830.1">
    <property type="nucleotide sequence ID" value="NZ_CP004350.1"/>
</dbReference>
<organism evidence="3 4">
    <name type="scientific">Corynebacterium casei LMG S-19264</name>
    <dbReference type="NCBI Taxonomy" id="1285583"/>
    <lineage>
        <taxon>Bacteria</taxon>
        <taxon>Bacillati</taxon>
        <taxon>Actinomycetota</taxon>
        <taxon>Actinomycetes</taxon>
        <taxon>Mycobacteriales</taxon>
        <taxon>Corynebacteriaceae</taxon>
        <taxon>Corynebacterium</taxon>
    </lineage>
</organism>
<dbReference type="InterPro" id="IPR000600">
    <property type="entry name" value="ROK"/>
</dbReference>
<dbReference type="Pfam" id="PF13412">
    <property type="entry name" value="HTH_24"/>
    <property type="match status" value="1"/>
</dbReference>